<proteinExistence type="predicted"/>
<feature type="transmembrane region" description="Helical" evidence="1">
    <location>
        <begin position="39"/>
        <end position="58"/>
    </location>
</feature>
<organism evidence="2 3">
    <name type="scientific">Gigaspora margarita</name>
    <dbReference type="NCBI Taxonomy" id="4874"/>
    <lineage>
        <taxon>Eukaryota</taxon>
        <taxon>Fungi</taxon>
        <taxon>Fungi incertae sedis</taxon>
        <taxon>Mucoromycota</taxon>
        <taxon>Glomeromycotina</taxon>
        <taxon>Glomeromycetes</taxon>
        <taxon>Diversisporales</taxon>
        <taxon>Gigasporaceae</taxon>
        <taxon>Gigaspora</taxon>
    </lineage>
</organism>
<keyword evidence="1" id="KW-1133">Transmembrane helix</keyword>
<feature type="non-terminal residue" evidence="2">
    <location>
        <position position="1"/>
    </location>
</feature>
<protein>
    <submittedName>
        <fullName evidence="2">1550_t:CDS:1</fullName>
    </submittedName>
</protein>
<evidence type="ECO:0000313" key="3">
    <source>
        <dbReference type="Proteomes" id="UP000789901"/>
    </source>
</evidence>
<name>A0ABN7WWD1_GIGMA</name>
<gene>
    <name evidence="2" type="ORF">GMARGA_LOCUS35984</name>
</gene>
<reference evidence="2 3" key="1">
    <citation type="submission" date="2021-06" db="EMBL/GenBank/DDBJ databases">
        <authorList>
            <person name="Kallberg Y."/>
            <person name="Tangrot J."/>
            <person name="Rosling A."/>
        </authorList>
    </citation>
    <scope>NUCLEOTIDE SEQUENCE [LARGE SCALE GENOMIC DNA]</scope>
    <source>
        <strain evidence="2 3">120-4 pot B 10/14</strain>
    </source>
</reference>
<keyword evidence="1" id="KW-0812">Transmembrane</keyword>
<comment type="caution">
    <text evidence="2">The sequence shown here is derived from an EMBL/GenBank/DDBJ whole genome shotgun (WGS) entry which is preliminary data.</text>
</comment>
<accession>A0ABN7WWD1</accession>
<dbReference type="EMBL" id="CAJVQB010068973">
    <property type="protein sequence ID" value="CAG8842439.1"/>
    <property type="molecule type" value="Genomic_DNA"/>
</dbReference>
<evidence type="ECO:0000256" key="1">
    <source>
        <dbReference type="SAM" id="Phobius"/>
    </source>
</evidence>
<keyword evidence="1" id="KW-0472">Membrane</keyword>
<feature type="non-terminal residue" evidence="2">
    <location>
        <position position="59"/>
    </location>
</feature>
<keyword evidence="3" id="KW-1185">Reference proteome</keyword>
<dbReference type="Proteomes" id="UP000789901">
    <property type="component" value="Unassembled WGS sequence"/>
</dbReference>
<evidence type="ECO:0000313" key="2">
    <source>
        <dbReference type="EMBL" id="CAG8842439.1"/>
    </source>
</evidence>
<sequence>PVLECVTVGINLTLWMCVIPSKFAIDVAFFCFVNEIIGVVFLLVDSFLSLFGINVVIIN</sequence>